<evidence type="ECO:0000313" key="1">
    <source>
        <dbReference type="EMBL" id="GKU97329.1"/>
    </source>
</evidence>
<gene>
    <name evidence="1" type="ORF">SLEP1_g10491</name>
</gene>
<sequence length="97" mass="11221">MQIEANARLDYIYSHTCPRAIHTLVQGFQDFGHDTGDLGSDSRMFVQKLEFKASAHTLLINWDSALACGGKWKKRHKKIVRTTKKFEVFMMTGYPIW</sequence>
<reference evidence="1 2" key="1">
    <citation type="journal article" date="2021" name="Commun. Biol.">
        <title>The genome of Shorea leprosula (Dipterocarpaceae) highlights the ecological relevance of drought in aseasonal tropical rainforests.</title>
        <authorList>
            <person name="Ng K.K.S."/>
            <person name="Kobayashi M.J."/>
            <person name="Fawcett J.A."/>
            <person name="Hatakeyama M."/>
            <person name="Paape T."/>
            <person name="Ng C.H."/>
            <person name="Ang C.C."/>
            <person name="Tnah L.H."/>
            <person name="Lee C.T."/>
            <person name="Nishiyama T."/>
            <person name="Sese J."/>
            <person name="O'Brien M.J."/>
            <person name="Copetti D."/>
            <person name="Mohd Noor M.I."/>
            <person name="Ong R.C."/>
            <person name="Putra M."/>
            <person name="Sireger I.Z."/>
            <person name="Indrioko S."/>
            <person name="Kosugi Y."/>
            <person name="Izuno A."/>
            <person name="Isagi Y."/>
            <person name="Lee S.L."/>
            <person name="Shimizu K.K."/>
        </authorList>
    </citation>
    <scope>NUCLEOTIDE SEQUENCE [LARGE SCALE GENOMIC DNA]</scope>
    <source>
        <strain evidence="1">214</strain>
    </source>
</reference>
<accession>A0AAV5IJK0</accession>
<keyword evidence="2" id="KW-1185">Reference proteome</keyword>
<dbReference type="Proteomes" id="UP001054252">
    <property type="component" value="Unassembled WGS sequence"/>
</dbReference>
<dbReference type="EMBL" id="BPVZ01000011">
    <property type="protein sequence ID" value="GKU97329.1"/>
    <property type="molecule type" value="Genomic_DNA"/>
</dbReference>
<evidence type="ECO:0000313" key="2">
    <source>
        <dbReference type="Proteomes" id="UP001054252"/>
    </source>
</evidence>
<name>A0AAV5IJK0_9ROSI</name>
<protein>
    <submittedName>
        <fullName evidence="1">Uncharacterized protein</fullName>
    </submittedName>
</protein>
<proteinExistence type="predicted"/>
<organism evidence="1 2">
    <name type="scientific">Rubroshorea leprosula</name>
    <dbReference type="NCBI Taxonomy" id="152421"/>
    <lineage>
        <taxon>Eukaryota</taxon>
        <taxon>Viridiplantae</taxon>
        <taxon>Streptophyta</taxon>
        <taxon>Embryophyta</taxon>
        <taxon>Tracheophyta</taxon>
        <taxon>Spermatophyta</taxon>
        <taxon>Magnoliopsida</taxon>
        <taxon>eudicotyledons</taxon>
        <taxon>Gunneridae</taxon>
        <taxon>Pentapetalae</taxon>
        <taxon>rosids</taxon>
        <taxon>malvids</taxon>
        <taxon>Malvales</taxon>
        <taxon>Dipterocarpaceae</taxon>
        <taxon>Rubroshorea</taxon>
    </lineage>
</organism>
<comment type="caution">
    <text evidence="1">The sequence shown here is derived from an EMBL/GenBank/DDBJ whole genome shotgun (WGS) entry which is preliminary data.</text>
</comment>
<dbReference type="AlphaFoldDB" id="A0AAV5IJK0"/>